<dbReference type="CDD" id="cd00433">
    <property type="entry name" value="Peptidase_M17"/>
    <property type="match status" value="1"/>
</dbReference>
<evidence type="ECO:0000256" key="5">
    <source>
        <dbReference type="ARBA" id="ARBA00022670"/>
    </source>
</evidence>
<evidence type="ECO:0000256" key="2">
    <source>
        <dbReference type="ARBA" id="ARBA00000967"/>
    </source>
</evidence>
<keyword evidence="4 8" id="KW-0031">Aminopeptidase</keyword>
<comment type="cofactor">
    <cofactor evidence="8">
        <name>Mn(2+)</name>
        <dbReference type="ChEBI" id="CHEBI:29035"/>
    </cofactor>
    <text evidence="8">Binds 2 manganese ions per subunit.</text>
</comment>
<dbReference type="SUPFAM" id="SSF52949">
    <property type="entry name" value="Macro domain-like"/>
    <property type="match status" value="1"/>
</dbReference>
<sequence length="490" mass="50361">MPPSVSVTAASTPVRADAVVVGVRRTKDGPRLAEGAEQIDAALGGRLHDALRSVGATGRPDEVHKIPTLGLADFPLVVATGVGDGAAPDTVHAVAPETARRAAGAALRGLTDQRRVHIALDARAGALAEGALLGAYAFTAYKSAPAKQNLRTVTIAGPTSARAEVKRAVVVAAAVAATRDLVNTPPNDLYPETFATRAKAIADEQGLAVEVLDEKALRRRGFGGVLGVGQGSARPPRLVRISYRPAKAKAHLALVGKGITFDTGGINLKTANLTWMKSDMGGAAAVVNAVAAIAALKLPVTVTATVPMAENMPSGTSYRPSDVLTMYGGRTVEVGDTDAEGRLILADAIVRAAEDSPDYLIEASTLTGAQLVSLGPRVIGAMGEPDWRDRVVAAGTAAGEAAWAMPLPEELRAGLDSPVADLVNVPGERWGGMLVAGRFLAEFVPEGLPWVHLDIAGPAYNQGGPRDYTPKGGTGAAVRTIVAAAESLAR</sequence>
<dbReference type="Gene3D" id="3.40.630.10">
    <property type="entry name" value="Zn peptidases"/>
    <property type="match status" value="1"/>
</dbReference>
<dbReference type="GO" id="GO:0030145">
    <property type="term" value="F:manganese ion binding"/>
    <property type="evidence" value="ECO:0007669"/>
    <property type="project" value="UniProtKB-UniRule"/>
</dbReference>
<reference evidence="12" key="1">
    <citation type="submission" date="2016-11" db="EMBL/GenBank/DDBJ databases">
        <authorList>
            <person name="Varghese N."/>
            <person name="Submissions S."/>
        </authorList>
    </citation>
    <scope>NUCLEOTIDE SEQUENCE [LARGE SCALE GENOMIC DNA]</scope>
    <source>
        <strain evidence="12">DSM 45627</strain>
    </source>
</reference>
<dbReference type="InterPro" id="IPR008283">
    <property type="entry name" value="Peptidase_M17_N"/>
</dbReference>
<proteinExistence type="inferred from homology"/>
<dbReference type="GO" id="GO:0070006">
    <property type="term" value="F:metalloaminopeptidase activity"/>
    <property type="evidence" value="ECO:0007669"/>
    <property type="project" value="InterPro"/>
</dbReference>
<dbReference type="AlphaFoldDB" id="A0A1M5KYW5"/>
<dbReference type="InterPro" id="IPR023042">
    <property type="entry name" value="Peptidase_M17_leu_NH2_pept"/>
</dbReference>
<comment type="catalytic activity">
    <reaction evidence="2 8">
        <text>Release of an N-terminal amino acid, preferentially leucine, but not glutamic or aspartic acids.</text>
        <dbReference type="EC" id="3.4.11.10"/>
    </reaction>
</comment>
<keyword evidence="8" id="KW-0963">Cytoplasm</keyword>
<dbReference type="InterPro" id="IPR043472">
    <property type="entry name" value="Macro_dom-like"/>
</dbReference>
<dbReference type="Pfam" id="PF00883">
    <property type="entry name" value="Peptidase_M17"/>
    <property type="match status" value="1"/>
</dbReference>
<evidence type="ECO:0000259" key="10">
    <source>
        <dbReference type="Pfam" id="PF02789"/>
    </source>
</evidence>
<evidence type="ECO:0000256" key="4">
    <source>
        <dbReference type="ARBA" id="ARBA00022438"/>
    </source>
</evidence>
<dbReference type="HAMAP" id="MF_00181">
    <property type="entry name" value="Cytosol_peptidase_M17"/>
    <property type="match status" value="1"/>
</dbReference>
<dbReference type="SUPFAM" id="SSF53187">
    <property type="entry name" value="Zn-dependent exopeptidases"/>
    <property type="match status" value="1"/>
</dbReference>
<feature type="domain" description="Peptidase M17 leucyl aminopeptidase N-terminal" evidence="10">
    <location>
        <begin position="20"/>
        <end position="144"/>
    </location>
</feature>
<dbReference type="EMBL" id="FQVU01000003">
    <property type="protein sequence ID" value="SHG57957.1"/>
    <property type="molecule type" value="Genomic_DNA"/>
</dbReference>
<dbReference type="EC" id="3.4.11.10" evidence="8"/>
<feature type="domain" description="Cytosol aminopeptidase" evidence="9">
    <location>
        <begin position="177"/>
        <end position="482"/>
    </location>
</feature>
<dbReference type="PRINTS" id="PR00481">
    <property type="entry name" value="LAMNOPPTDASE"/>
</dbReference>
<comment type="subcellular location">
    <subcellularLocation>
        <location evidence="8">Cytoplasm</location>
    </subcellularLocation>
</comment>
<feature type="binding site" evidence="8">
    <location>
        <position position="279"/>
    </location>
    <ligand>
        <name>Mn(2+)</name>
        <dbReference type="ChEBI" id="CHEBI:29035"/>
        <label>2</label>
    </ligand>
</feature>
<dbReference type="GO" id="GO:0005737">
    <property type="term" value="C:cytoplasm"/>
    <property type="evidence" value="ECO:0007669"/>
    <property type="project" value="UniProtKB-SubCell"/>
</dbReference>
<dbReference type="RefSeq" id="WP_073390279.1">
    <property type="nucleotide sequence ID" value="NZ_FQVU01000003.1"/>
</dbReference>
<evidence type="ECO:0000256" key="6">
    <source>
        <dbReference type="ARBA" id="ARBA00022801"/>
    </source>
</evidence>
<feature type="active site" evidence="8">
    <location>
        <position position="269"/>
    </location>
</feature>
<dbReference type="STRING" id="1206085.SAMN05443575_2301"/>
<dbReference type="GO" id="GO:0006508">
    <property type="term" value="P:proteolysis"/>
    <property type="evidence" value="ECO:0007669"/>
    <property type="project" value="UniProtKB-KW"/>
</dbReference>
<dbReference type="Gene3D" id="3.40.220.10">
    <property type="entry name" value="Leucine Aminopeptidase, subunit E, domain 1"/>
    <property type="match status" value="1"/>
</dbReference>
<feature type="binding site" evidence="8">
    <location>
        <position position="262"/>
    </location>
    <ligand>
        <name>Mn(2+)</name>
        <dbReference type="ChEBI" id="CHEBI:29035"/>
        <label>1</label>
    </ligand>
</feature>
<dbReference type="Proteomes" id="UP000186132">
    <property type="component" value="Unassembled WGS sequence"/>
</dbReference>
<dbReference type="InterPro" id="IPR011356">
    <property type="entry name" value="Leucine_aapep/pepB"/>
</dbReference>
<keyword evidence="8" id="KW-0464">Manganese</keyword>
<feature type="binding site" evidence="8">
    <location>
        <position position="340"/>
    </location>
    <ligand>
        <name>Mn(2+)</name>
        <dbReference type="ChEBI" id="CHEBI:29035"/>
        <label>1</label>
    </ligand>
</feature>
<keyword evidence="5 8" id="KW-0645">Protease</keyword>
<feature type="binding site" evidence="8">
    <location>
        <position position="340"/>
    </location>
    <ligand>
        <name>Mn(2+)</name>
        <dbReference type="ChEBI" id="CHEBI:29035"/>
        <label>2</label>
    </ligand>
</feature>
<dbReference type="OrthoDB" id="9809354at2"/>
<accession>A0A1M5KYW5</accession>
<dbReference type="InterPro" id="IPR000819">
    <property type="entry name" value="Peptidase_M17_C"/>
</dbReference>
<evidence type="ECO:0000256" key="1">
    <source>
        <dbReference type="ARBA" id="ARBA00000135"/>
    </source>
</evidence>
<evidence type="ECO:0000313" key="12">
    <source>
        <dbReference type="Proteomes" id="UP000186132"/>
    </source>
</evidence>
<evidence type="ECO:0000256" key="8">
    <source>
        <dbReference type="HAMAP-Rule" id="MF_00181"/>
    </source>
</evidence>
<dbReference type="EC" id="3.4.11.1" evidence="8"/>
<dbReference type="Pfam" id="PF02789">
    <property type="entry name" value="Peptidase_M17_N"/>
    <property type="match status" value="1"/>
</dbReference>
<gene>
    <name evidence="8" type="primary">pepA</name>
    <name evidence="11" type="ORF">SAMN05443575_2301</name>
</gene>
<evidence type="ECO:0000256" key="7">
    <source>
        <dbReference type="ARBA" id="ARBA00049972"/>
    </source>
</evidence>
<feature type="binding site" evidence="8">
    <location>
        <position position="338"/>
    </location>
    <ligand>
        <name>Mn(2+)</name>
        <dbReference type="ChEBI" id="CHEBI:29035"/>
        <label>1</label>
    </ligand>
</feature>
<feature type="binding site" evidence="8">
    <location>
        <position position="262"/>
    </location>
    <ligand>
        <name>Mn(2+)</name>
        <dbReference type="ChEBI" id="CHEBI:29035"/>
        <label>2</label>
    </ligand>
</feature>
<dbReference type="PANTHER" id="PTHR11963:SF23">
    <property type="entry name" value="CYTOSOL AMINOPEPTIDASE"/>
    <property type="match status" value="1"/>
</dbReference>
<dbReference type="PANTHER" id="PTHR11963">
    <property type="entry name" value="LEUCINE AMINOPEPTIDASE-RELATED"/>
    <property type="match status" value="1"/>
</dbReference>
<comment type="function">
    <text evidence="7 8">Presumably involved in the processing and regular turnover of intracellular proteins. Catalyzes the removal of unsubstituted N-terminal amino acids from various peptides.</text>
</comment>
<protein>
    <recommendedName>
        <fullName evidence="8">Probable cytosol aminopeptidase</fullName>
        <ecNumber evidence="8">3.4.11.1</ecNumber>
    </recommendedName>
    <alternativeName>
        <fullName evidence="8">Leucine aminopeptidase</fullName>
        <shortName evidence="8">LAP</shortName>
        <ecNumber evidence="8">3.4.11.10</ecNumber>
    </alternativeName>
    <alternativeName>
        <fullName evidence="8">Leucyl aminopeptidase</fullName>
    </alternativeName>
</protein>
<name>A0A1M5KYW5_9ACTN</name>
<feature type="binding site" evidence="8">
    <location>
        <position position="257"/>
    </location>
    <ligand>
        <name>Mn(2+)</name>
        <dbReference type="ChEBI" id="CHEBI:29035"/>
        <label>2</label>
    </ligand>
</feature>
<comment type="catalytic activity">
    <reaction evidence="1 8">
        <text>Release of an N-terminal amino acid, Xaa-|-Yaa-, in which Xaa is preferably Leu, but may be other amino acids including Pro although not Arg or Lys, and Yaa may be Pro. Amino acid amides and methyl esters are also readily hydrolyzed, but rates on arylamides are exceedingly low.</text>
        <dbReference type="EC" id="3.4.11.1"/>
    </reaction>
</comment>
<evidence type="ECO:0000313" key="11">
    <source>
        <dbReference type="EMBL" id="SHG57957.1"/>
    </source>
</evidence>
<organism evidence="11 12">
    <name type="scientific">Jatrophihabitans endophyticus</name>
    <dbReference type="NCBI Taxonomy" id="1206085"/>
    <lineage>
        <taxon>Bacteria</taxon>
        <taxon>Bacillati</taxon>
        <taxon>Actinomycetota</taxon>
        <taxon>Actinomycetes</taxon>
        <taxon>Jatrophihabitantales</taxon>
        <taxon>Jatrophihabitantaceae</taxon>
        <taxon>Jatrophihabitans</taxon>
    </lineage>
</organism>
<comment type="similarity">
    <text evidence="3 8">Belongs to the peptidase M17 family.</text>
</comment>
<feature type="active site" evidence="8">
    <location>
        <position position="342"/>
    </location>
</feature>
<keyword evidence="8" id="KW-0479">Metal-binding</keyword>
<dbReference type="NCBIfam" id="NF002073">
    <property type="entry name" value="PRK00913.1-2"/>
    <property type="match status" value="1"/>
</dbReference>
<evidence type="ECO:0000256" key="3">
    <source>
        <dbReference type="ARBA" id="ARBA00009528"/>
    </source>
</evidence>
<evidence type="ECO:0000259" key="9">
    <source>
        <dbReference type="Pfam" id="PF00883"/>
    </source>
</evidence>
<keyword evidence="12" id="KW-1185">Reference proteome</keyword>
<keyword evidence="6 8" id="KW-0378">Hydrolase</keyword>